<dbReference type="InterPro" id="IPR014710">
    <property type="entry name" value="RmlC-like_jellyroll"/>
</dbReference>
<dbReference type="Gene3D" id="2.60.120.10">
    <property type="entry name" value="Jelly Rolls"/>
    <property type="match status" value="1"/>
</dbReference>
<protein>
    <submittedName>
        <fullName evidence="1">CRP-like cAMP-binding protein</fullName>
    </submittedName>
</protein>
<dbReference type="AlphaFoldDB" id="A0A4Q0PKF0"/>
<proteinExistence type="predicted"/>
<dbReference type="EMBL" id="QOVL01000014">
    <property type="protein sequence ID" value="RXG27584.1"/>
    <property type="molecule type" value="Genomic_DNA"/>
</dbReference>
<dbReference type="SUPFAM" id="SSF51206">
    <property type="entry name" value="cAMP-binding domain-like"/>
    <property type="match status" value="1"/>
</dbReference>
<reference evidence="1 2" key="1">
    <citation type="submission" date="2018-07" db="EMBL/GenBank/DDBJ databases">
        <title>Leeuwenhoekiella genomics.</title>
        <authorList>
            <person name="Tahon G."/>
            <person name="Willems A."/>
        </authorList>
    </citation>
    <scope>NUCLEOTIDE SEQUENCE [LARGE SCALE GENOMIC DNA]</scope>
    <source>
        <strain evidence="1 2">LMG 1345</strain>
    </source>
</reference>
<dbReference type="InterPro" id="IPR018490">
    <property type="entry name" value="cNMP-bd_dom_sf"/>
</dbReference>
<comment type="caution">
    <text evidence="1">The sequence shown here is derived from an EMBL/GenBank/DDBJ whole genome shotgun (WGS) entry which is preliminary data.</text>
</comment>
<name>A0A4Q0PKF0_9FLAO</name>
<organism evidence="1 2">
    <name type="scientific">Leeuwenhoekiella marinoflava</name>
    <dbReference type="NCBI Taxonomy" id="988"/>
    <lineage>
        <taxon>Bacteria</taxon>
        <taxon>Pseudomonadati</taxon>
        <taxon>Bacteroidota</taxon>
        <taxon>Flavobacteriia</taxon>
        <taxon>Flavobacteriales</taxon>
        <taxon>Flavobacteriaceae</taxon>
        <taxon>Leeuwenhoekiella</taxon>
    </lineage>
</organism>
<evidence type="ECO:0000313" key="1">
    <source>
        <dbReference type="EMBL" id="RXG27584.1"/>
    </source>
</evidence>
<dbReference type="Proteomes" id="UP000290608">
    <property type="component" value="Unassembled WGS sequence"/>
</dbReference>
<sequence length="199" mass="23332">MINNKKRTIAKFTIMEEFIEYMLQFGNLNKQQIRFISSKAIETELKKDAYFAEAGKVLKQVGFIVDGILRICYYNNKGEEITKIFIEENNLLYNLRNVPSTEYIQATTDSKLLTFSNQDWKEISDTIMEWDSIIQKITNKSLIQKLEKVSPLISQDATTRYLEFMKKYPTLVNRIPLSYIASYLGITQQSLSRIRKNIR</sequence>
<evidence type="ECO:0000313" key="2">
    <source>
        <dbReference type="Proteomes" id="UP000290608"/>
    </source>
</evidence>
<accession>A0A4Q0PKF0</accession>
<gene>
    <name evidence="1" type="ORF">DSL99_2807</name>
</gene>
<dbReference type="STRING" id="1122159.SAMN02745246_03100"/>